<evidence type="ECO:0000256" key="2">
    <source>
        <dbReference type="SAM" id="MobiDB-lite"/>
    </source>
</evidence>
<evidence type="ECO:0000313" key="6">
    <source>
        <dbReference type="Proteomes" id="UP000029590"/>
    </source>
</evidence>
<dbReference type="InterPro" id="IPR013325">
    <property type="entry name" value="RNA_pol_sigma_r2"/>
</dbReference>
<evidence type="ECO:0000256" key="1">
    <source>
        <dbReference type="ARBA" id="ARBA00011344"/>
    </source>
</evidence>
<dbReference type="InterPro" id="IPR052704">
    <property type="entry name" value="ECF_Sigma-70_Domain"/>
</dbReference>
<dbReference type="GO" id="GO:0003677">
    <property type="term" value="F:DNA binding"/>
    <property type="evidence" value="ECO:0007669"/>
    <property type="project" value="InterPro"/>
</dbReference>
<dbReference type="RefSeq" id="WP_080742102.1">
    <property type="nucleotide sequence ID" value="NZ_CADEVY010000002.1"/>
</dbReference>
<dbReference type="SUPFAM" id="SSF54427">
    <property type="entry name" value="NTF2-like"/>
    <property type="match status" value="1"/>
</dbReference>
<dbReference type="GO" id="GO:0006352">
    <property type="term" value="P:DNA-templated transcription initiation"/>
    <property type="evidence" value="ECO:0007669"/>
    <property type="project" value="InterPro"/>
</dbReference>
<feature type="domain" description="RNA polymerase sigma factor 70 region 4 type 2" evidence="4">
    <location>
        <begin position="131"/>
        <end position="182"/>
    </location>
</feature>
<dbReference type="SUPFAM" id="SSF88946">
    <property type="entry name" value="Sigma2 domain of RNA polymerase sigma factors"/>
    <property type="match status" value="1"/>
</dbReference>
<dbReference type="Gene3D" id="1.10.1740.10">
    <property type="match status" value="1"/>
</dbReference>
<dbReference type="Pfam" id="PF08281">
    <property type="entry name" value="Sigma70_r4_2"/>
    <property type="match status" value="1"/>
</dbReference>
<dbReference type="Gene3D" id="1.10.10.10">
    <property type="entry name" value="Winged helix-like DNA-binding domain superfamily/Winged helix DNA-binding domain"/>
    <property type="match status" value="1"/>
</dbReference>
<evidence type="ECO:0000259" key="3">
    <source>
        <dbReference type="Pfam" id="PF04542"/>
    </source>
</evidence>
<protein>
    <submittedName>
        <fullName evidence="5">RNA polymerase sigma-70 factor, family protein</fullName>
    </submittedName>
</protein>
<dbReference type="EMBL" id="JPGG01000018">
    <property type="protein sequence ID" value="KGC10123.1"/>
    <property type="molecule type" value="Genomic_DNA"/>
</dbReference>
<dbReference type="InterPro" id="IPR032710">
    <property type="entry name" value="NTF2-like_dom_sf"/>
</dbReference>
<feature type="region of interest" description="Disordered" evidence="2">
    <location>
        <begin position="1"/>
        <end position="25"/>
    </location>
</feature>
<sequence length="327" mass="35770">MIRTPAAANDPASGDSSDGDEAGDAGNAIRRFDRLRPRLHGIAYRMLASVAEAEDVVQDVWLRWHGANREEIDNAEAWLVSVTTRIAIDRLRAAKVQREHYSGFWLPEPALSEAPATPDQLAERADDLSVAFLMLLERLTPEARAAFLLREVFDAGYDEVASAIGKSEAACRQLVSRARTQLREARPRFAVSPARHRQLLTGFARALESGDFAALQALLAEDAVLIGDGGGRVPSFPWPMVGARRIAQLFYAGARRFPGAVRAELAVLNGQWALLRFIDGRLESAQTYETDGERIRRILVQRNPDKLARIAAARGEAGGGDGWAPAP</sequence>
<dbReference type="NCBIfam" id="NF007214">
    <property type="entry name" value="PRK09636.1"/>
    <property type="match status" value="1"/>
</dbReference>
<dbReference type="NCBIfam" id="TIGR02937">
    <property type="entry name" value="sigma70-ECF"/>
    <property type="match status" value="1"/>
</dbReference>
<feature type="domain" description="RNA polymerase sigma-70 region 2" evidence="3">
    <location>
        <begin position="32"/>
        <end position="95"/>
    </location>
</feature>
<dbReference type="PANTHER" id="PTHR30173:SF36">
    <property type="entry name" value="ECF RNA POLYMERASE SIGMA FACTOR SIGJ"/>
    <property type="match status" value="1"/>
</dbReference>
<dbReference type="InterPro" id="IPR007627">
    <property type="entry name" value="RNA_pol_sigma70_r2"/>
</dbReference>
<dbReference type="PANTHER" id="PTHR30173">
    <property type="entry name" value="SIGMA 19 FACTOR"/>
    <property type="match status" value="1"/>
</dbReference>
<dbReference type="Pfam" id="PF04542">
    <property type="entry name" value="Sigma70_r2"/>
    <property type="match status" value="1"/>
</dbReference>
<reference evidence="5 6" key="1">
    <citation type="submission" date="2014-04" db="EMBL/GenBank/DDBJ databases">
        <authorList>
            <person name="Bishop-Lilly K.A."/>
            <person name="Broomall S.M."/>
            <person name="Chain P.S."/>
            <person name="Chertkov O."/>
            <person name="Coyne S.R."/>
            <person name="Daligault H.E."/>
            <person name="Davenport K.W."/>
            <person name="Erkkila T."/>
            <person name="Frey K.G."/>
            <person name="Gibbons H.S."/>
            <person name="Gu W."/>
            <person name="Jaissle J."/>
            <person name="Johnson S.L."/>
            <person name="Koroleva G.I."/>
            <person name="Ladner J.T."/>
            <person name="Lo C.-C."/>
            <person name="Minogue T.D."/>
            <person name="Munk C."/>
            <person name="Palacios G.F."/>
            <person name="Redden C.L."/>
            <person name="Rosenzweig C.N."/>
            <person name="Scholz M.B."/>
            <person name="Teshima H."/>
            <person name="Xu Y."/>
        </authorList>
    </citation>
    <scope>NUCLEOTIDE SEQUENCE [LARGE SCALE GENOMIC DNA]</scope>
    <source>
        <strain evidence="6">gladioli</strain>
    </source>
</reference>
<dbReference type="InterPro" id="IPR014303">
    <property type="entry name" value="RNA_pol_sigma-70_ECF"/>
</dbReference>
<dbReference type="Gene3D" id="3.10.450.50">
    <property type="match status" value="1"/>
</dbReference>
<gene>
    <name evidence="5" type="ORF">DM48_6337</name>
</gene>
<accession>A0AAW3ER75</accession>
<organism evidence="5 6">
    <name type="scientific">Burkholderia gladioli</name>
    <name type="common">Pseudomonas marginata</name>
    <name type="synonym">Phytomonas marginata</name>
    <dbReference type="NCBI Taxonomy" id="28095"/>
    <lineage>
        <taxon>Bacteria</taxon>
        <taxon>Pseudomonadati</taxon>
        <taxon>Pseudomonadota</taxon>
        <taxon>Betaproteobacteria</taxon>
        <taxon>Burkholderiales</taxon>
        <taxon>Burkholderiaceae</taxon>
        <taxon>Burkholderia</taxon>
    </lineage>
</organism>
<proteinExistence type="predicted"/>
<dbReference type="GO" id="GO:0016987">
    <property type="term" value="F:sigma factor activity"/>
    <property type="evidence" value="ECO:0007669"/>
    <property type="project" value="InterPro"/>
</dbReference>
<comment type="subunit">
    <text evidence="1">Interacts transiently with the RNA polymerase catalytic core formed by RpoA, RpoB, RpoC and RpoZ (2 alpha, 1 beta, 1 beta' and 1 omega subunit) to form the RNA polymerase holoenzyme that can initiate transcription.</text>
</comment>
<name>A0AAW3ER75_BURGA</name>
<feature type="compositionally biased region" description="Low complexity" evidence="2">
    <location>
        <begin position="1"/>
        <end position="16"/>
    </location>
</feature>
<dbReference type="Proteomes" id="UP000029590">
    <property type="component" value="Unassembled WGS sequence"/>
</dbReference>
<dbReference type="InterPro" id="IPR036388">
    <property type="entry name" value="WH-like_DNA-bd_sf"/>
</dbReference>
<comment type="caution">
    <text evidence="5">The sequence shown here is derived from an EMBL/GenBank/DDBJ whole genome shotgun (WGS) entry which is preliminary data.</text>
</comment>
<dbReference type="KEGG" id="bgo:BM43_2560"/>
<dbReference type="NCBIfam" id="TIGR02957">
    <property type="entry name" value="SigX4"/>
    <property type="match status" value="1"/>
</dbReference>
<dbReference type="InterPro" id="IPR013249">
    <property type="entry name" value="RNA_pol_sigma70_r4_t2"/>
</dbReference>
<dbReference type="InterPro" id="IPR013324">
    <property type="entry name" value="RNA_pol_sigma_r3/r4-like"/>
</dbReference>
<dbReference type="InterPro" id="IPR014284">
    <property type="entry name" value="RNA_pol_sigma-70_dom"/>
</dbReference>
<evidence type="ECO:0000313" key="5">
    <source>
        <dbReference type="EMBL" id="KGC10123.1"/>
    </source>
</evidence>
<dbReference type="AlphaFoldDB" id="A0AAW3ER75"/>
<evidence type="ECO:0000259" key="4">
    <source>
        <dbReference type="Pfam" id="PF08281"/>
    </source>
</evidence>
<dbReference type="SUPFAM" id="SSF88659">
    <property type="entry name" value="Sigma3 and sigma4 domains of RNA polymerase sigma factors"/>
    <property type="match status" value="1"/>
</dbReference>